<reference evidence="5" key="1">
    <citation type="submission" date="2015-02" db="EMBL/GenBank/DDBJ databases">
        <authorList>
            <person name="Chooi Y.-H."/>
        </authorList>
    </citation>
    <scope>NUCLEOTIDE SEQUENCE [LARGE SCALE GENOMIC DNA]</scope>
    <source>
        <strain evidence="5">strain Y</strain>
    </source>
</reference>
<feature type="region of interest" description="Disordered" evidence="1">
    <location>
        <begin position="1"/>
        <end position="21"/>
    </location>
</feature>
<dbReference type="SUPFAM" id="SSF56300">
    <property type="entry name" value="Metallo-dependent phosphatases"/>
    <property type="match status" value="1"/>
</dbReference>
<name>A0A0D6JA11_9HYPH</name>
<dbReference type="AlphaFoldDB" id="A0A0D6JA11"/>
<sequence length="426" mass="47060">MRDDPDTSSPHSSPNSGNTLQVAKSRSSNMIWFAVGIPLVMLVVGVLLIVSAVSDGDTATRSVSMPAEIEVRTPEVSASQADFPEAVRETSVAPQTPWLELDAQTRLTRIGVGSCLSQLHPQPIWEGVLGLKQRPELFLMLGDNVYGDIKSPGGDELIEAYRMQAVQPEFATARAALPFLATWDDHDYGLNDGGADFQHRELSTELFLDFWKMAPPQPAGGIYYSRYFGPDDARVQIIMLDTRSFRSALKVKGDLFPFWGRYEPSFDPDQTMLGEAQWQWLEAELKKPAKIRLLISSIQVLSEGHGFERWGNLAKERARLLQLLGDVGARGTILLSGDRHASAIYYTTVNGSQVVPELTASSLNRPYGPSRDGRTDELLTALFSEANFGLVDIDWERAQVALTIKGVNGETVESLRFKFADLGIEQ</sequence>
<dbReference type="KEGG" id="fiy:BN1229_v1_0262"/>
<evidence type="ECO:0000313" key="5">
    <source>
        <dbReference type="Proteomes" id="UP000033187"/>
    </source>
</evidence>
<dbReference type="CDD" id="cd07389">
    <property type="entry name" value="MPP_PhoD"/>
    <property type="match status" value="1"/>
</dbReference>
<dbReference type="EMBL" id="LN829119">
    <property type="protein sequence ID" value="CPR15223.1"/>
    <property type="molecule type" value="Genomic_DNA"/>
</dbReference>
<dbReference type="InterPro" id="IPR018946">
    <property type="entry name" value="PhoD-like_MPP"/>
</dbReference>
<protein>
    <submittedName>
        <fullName evidence="4">Putative alkaline phosphatase D (APaseD)</fullName>
    </submittedName>
</protein>
<evidence type="ECO:0000256" key="2">
    <source>
        <dbReference type="SAM" id="Phobius"/>
    </source>
</evidence>
<gene>
    <name evidence="4" type="ORF">YBN1229_v1_0262</name>
</gene>
<feature type="transmembrane region" description="Helical" evidence="2">
    <location>
        <begin position="30"/>
        <end position="53"/>
    </location>
</feature>
<evidence type="ECO:0000313" key="4">
    <source>
        <dbReference type="EMBL" id="CPR15223.1"/>
    </source>
</evidence>
<dbReference type="KEGG" id="fil:BN1229_v1_0258"/>
<keyword evidence="2" id="KW-0472">Membrane</keyword>
<feature type="compositionally biased region" description="Low complexity" evidence="1">
    <location>
        <begin position="7"/>
        <end position="16"/>
    </location>
</feature>
<dbReference type="Pfam" id="PF09423">
    <property type="entry name" value="PhoD"/>
    <property type="match status" value="1"/>
</dbReference>
<dbReference type="PANTHER" id="PTHR33987">
    <property type="entry name" value="CALCINEURIN-LIKE METALLO-PHOSPHOESTERASE SUPERFAMILY PROTEIN"/>
    <property type="match status" value="1"/>
</dbReference>
<keyword evidence="5" id="KW-1185">Reference proteome</keyword>
<dbReference type="InterPro" id="IPR029052">
    <property type="entry name" value="Metallo-depent_PP-like"/>
</dbReference>
<proteinExistence type="predicted"/>
<evidence type="ECO:0000256" key="1">
    <source>
        <dbReference type="SAM" id="MobiDB-lite"/>
    </source>
</evidence>
<dbReference type="Proteomes" id="UP000033187">
    <property type="component" value="Chromosome 1"/>
</dbReference>
<organism evidence="4 5">
    <name type="scientific">Candidatus Filomicrobium marinum</name>
    <dbReference type="NCBI Taxonomy" id="1608628"/>
    <lineage>
        <taxon>Bacteria</taxon>
        <taxon>Pseudomonadati</taxon>
        <taxon>Pseudomonadota</taxon>
        <taxon>Alphaproteobacteria</taxon>
        <taxon>Hyphomicrobiales</taxon>
        <taxon>Hyphomicrobiaceae</taxon>
        <taxon>Filomicrobium</taxon>
    </lineage>
</organism>
<evidence type="ECO:0000259" key="3">
    <source>
        <dbReference type="Pfam" id="PF09423"/>
    </source>
</evidence>
<accession>A0A0D6JA11</accession>
<dbReference type="PANTHER" id="PTHR33987:SF1">
    <property type="entry name" value="CALCINEURIN-LIKE METALLO-PHOSPHOESTERASE SUPERFAMILY PROTEIN"/>
    <property type="match status" value="1"/>
</dbReference>
<dbReference type="Gene3D" id="3.60.21.70">
    <property type="entry name" value="PhoD-like phosphatase"/>
    <property type="match status" value="1"/>
</dbReference>
<keyword evidence="2" id="KW-0812">Transmembrane</keyword>
<keyword evidence="2" id="KW-1133">Transmembrane helix</keyword>
<feature type="domain" description="PhoD-like phosphatase metallophosphatase" evidence="3">
    <location>
        <begin position="160"/>
        <end position="373"/>
    </location>
</feature>
<dbReference type="InterPro" id="IPR038607">
    <property type="entry name" value="PhoD-like_sf"/>
</dbReference>